<feature type="transmembrane region" description="Helical" evidence="6">
    <location>
        <begin position="47"/>
        <end position="67"/>
    </location>
</feature>
<dbReference type="RefSeq" id="WP_109587109.1">
    <property type="nucleotide sequence ID" value="NZ_QGHD01000001.1"/>
</dbReference>
<evidence type="ECO:0000256" key="2">
    <source>
        <dbReference type="ARBA" id="ARBA00022448"/>
    </source>
</evidence>
<keyword evidence="4 6" id="KW-1133">Transmembrane helix</keyword>
<dbReference type="Pfam" id="PF01384">
    <property type="entry name" value="PHO4"/>
    <property type="match status" value="1"/>
</dbReference>
<feature type="transmembrane region" description="Helical" evidence="6">
    <location>
        <begin position="188"/>
        <end position="211"/>
    </location>
</feature>
<keyword evidence="8" id="KW-1185">Reference proteome</keyword>
<dbReference type="EMBL" id="QGHD01000001">
    <property type="protein sequence ID" value="PWL04224.1"/>
    <property type="molecule type" value="Genomic_DNA"/>
</dbReference>
<feature type="transmembrane region" description="Helical" evidence="6">
    <location>
        <begin position="255"/>
        <end position="273"/>
    </location>
</feature>
<reference evidence="7 8" key="1">
    <citation type="submission" date="2018-05" db="EMBL/GenBank/DDBJ databases">
        <title>Animal gut microbial communities from fecal samples from Wisconsin, USA.</title>
        <authorList>
            <person name="Neumann A."/>
        </authorList>
    </citation>
    <scope>NUCLEOTIDE SEQUENCE [LARGE SCALE GENOMIC DNA]</scope>
    <source>
        <strain evidence="7 8">UWS4</strain>
    </source>
</reference>
<dbReference type="PANTHER" id="PTHR11101">
    <property type="entry name" value="PHOSPHATE TRANSPORTER"/>
    <property type="match status" value="1"/>
</dbReference>
<evidence type="ECO:0000256" key="5">
    <source>
        <dbReference type="ARBA" id="ARBA00023136"/>
    </source>
</evidence>
<feature type="transmembrane region" description="Helical" evidence="6">
    <location>
        <begin position="79"/>
        <end position="102"/>
    </location>
</feature>
<accession>A0ABX5LP62</accession>
<feature type="transmembrane region" description="Helical" evidence="6">
    <location>
        <begin position="314"/>
        <end position="332"/>
    </location>
</feature>
<gene>
    <name evidence="7" type="ORF">B0H50_101238</name>
</gene>
<evidence type="ECO:0000313" key="8">
    <source>
        <dbReference type="Proteomes" id="UP000245523"/>
    </source>
</evidence>
<name>A0ABX5LP62_9BACT</name>
<keyword evidence="5 6" id="KW-0472">Membrane</keyword>
<dbReference type="InterPro" id="IPR001204">
    <property type="entry name" value="Phos_transporter"/>
</dbReference>
<protein>
    <recommendedName>
        <fullName evidence="6">Phosphate transporter</fullName>
    </recommendedName>
</protein>
<keyword evidence="6" id="KW-0592">Phosphate transport</keyword>
<comment type="caution">
    <text evidence="7">The sequence shown here is derived from an EMBL/GenBank/DDBJ whole genome shotgun (WGS) entry which is preliminary data.</text>
</comment>
<feature type="transmembrane region" description="Helical" evidence="6">
    <location>
        <begin position="231"/>
        <end position="248"/>
    </location>
</feature>
<dbReference type="PANTHER" id="PTHR11101:SF16">
    <property type="entry name" value="PHOSPHATE TRANSPORTER"/>
    <property type="match status" value="1"/>
</dbReference>
<evidence type="ECO:0000256" key="6">
    <source>
        <dbReference type="RuleBase" id="RU363058"/>
    </source>
</evidence>
<feature type="transmembrane region" description="Helical" evidence="6">
    <location>
        <begin position="494"/>
        <end position="513"/>
    </location>
</feature>
<evidence type="ECO:0000256" key="3">
    <source>
        <dbReference type="ARBA" id="ARBA00022692"/>
    </source>
</evidence>
<dbReference type="Proteomes" id="UP000245523">
    <property type="component" value="Unassembled WGS sequence"/>
</dbReference>
<comment type="similarity">
    <text evidence="6">Belongs to the inorganic phosphate transporter (PiT) (TC 2.A.20) family.</text>
</comment>
<feature type="transmembrane region" description="Helical" evidence="6">
    <location>
        <begin position="6"/>
        <end position="26"/>
    </location>
</feature>
<evidence type="ECO:0000256" key="1">
    <source>
        <dbReference type="ARBA" id="ARBA00004141"/>
    </source>
</evidence>
<proteinExistence type="inferred from homology"/>
<feature type="transmembrane region" description="Helical" evidence="6">
    <location>
        <begin position="154"/>
        <end position="176"/>
    </location>
</feature>
<keyword evidence="2 6" id="KW-0813">Transport</keyword>
<comment type="subcellular location">
    <subcellularLocation>
        <location evidence="1 6">Membrane</location>
        <topology evidence="1 6">Multi-pass membrane protein</topology>
    </subcellularLocation>
</comment>
<feature type="transmembrane region" description="Helical" evidence="6">
    <location>
        <begin position="464"/>
        <end position="488"/>
    </location>
</feature>
<keyword evidence="3 6" id="KW-0812">Transmembrane</keyword>
<organism evidence="7 8">
    <name type="scientific">Hallerella porci</name>
    <dbReference type="NCBI Taxonomy" id="1945871"/>
    <lineage>
        <taxon>Bacteria</taxon>
        <taxon>Pseudomonadati</taxon>
        <taxon>Fibrobacterota</taxon>
        <taxon>Fibrobacteria</taxon>
        <taxon>Fibrobacterales</taxon>
        <taxon>Fibrobacteraceae</taxon>
        <taxon>Hallerella</taxon>
    </lineage>
</organism>
<sequence>MDSVSIYYVLIAMLFALAVFDLIVGVSNDAVNFLNSGIGAKAVSFKVLLTIAGAGVFIGAAFSNGMMDVARHGIFQPQYYYFSEILTILVAVMLTDVILLDIFNTLGMPTSTTVSMVFELLGASVAISVLKMANDPTGALNFANLINTSKALEVILGIFVSVAIAFTVGALVQYIARLLFTFGYKKNLKYFVGIFSAISLTSIFYFILIKGLKNASFISKDFQSALHSNEMLILLGMFAGFFILSHLLHAIGVNMLKVVIGCGTFALALAFAGNDLVNFVGVPLTGLSSLQHLIADGGNPDTYLMSALLDKEAGQWYLLMIAGAVMVITLVTSKKAHRVVQTSVSLSSQGETDEVFGTNPVARALVRFSYGAIKKINAICPRTVSAWIAKRFDTNKLTLEEDSAAFDLIRAGVNLMLASSLIAIGTSLKLPLSTTYVTFMVAMGTSLADHAWSRESAVYRITGVLSVIGGWFITAFAAFSACFIVAILLRFGGMPARIILFAIVIFLLIRSNLKFKKTEKSIKKSEEIFSHILKASPETDVLPLVQKFSQDEWSSVLRITAENYGQIIEEFINDNLSELRTSKKRIKILKRYIERLRRQGTLCSKKMKQEDILVKNFFLYQANDFLGDGVFDIEQICIPCVQHLDNNFTEVNEKQKEKLEIIAHKISMLTKKSAAMIESGDFSAYDALVRNLHETSEMIVEERKANMVHEKVSSSLIRTEILYLTILYETRSYLDAVANLLKASRKFLTEKPEADEPALAPSFA</sequence>
<evidence type="ECO:0000313" key="7">
    <source>
        <dbReference type="EMBL" id="PWL04224.1"/>
    </source>
</evidence>
<evidence type="ECO:0000256" key="4">
    <source>
        <dbReference type="ARBA" id="ARBA00022989"/>
    </source>
</evidence>